<dbReference type="PANTHER" id="PTHR11905">
    <property type="entry name" value="ADAM A DISINTEGRIN AND METALLOPROTEASE DOMAIN"/>
    <property type="match status" value="1"/>
</dbReference>
<keyword evidence="2" id="KW-0812">Transmembrane</keyword>
<dbReference type="SUPFAM" id="SSF55486">
    <property type="entry name" value="Metalloproteases ('zincins'), catalytic domain"/>
    <property type="match status" value="1"/>
</dbReference>
<keyword evidence="3" id="KW-1133">Transmembrane helix</keyword>
<keyword evidence="7" id="KW-0479">Metal-binding</keyword>
<comment type="subcellular location">
    <subcellularLocation>
        <location evidence="1">Membrane</location>
        <topology evidence="1">Single-pass membrane protein</topology>
    </subcellularLocation>
</comment>
<dbReference type="InterPro" id="IPR001590">
    <property type="entry name" value="Peptidase_M12B"/>
</dbReference>
<dbReference type="SMART" id="SM00050">
    <property type="entry name" value="DISIN"/>
    <property type="match status" value="1"/>
</dbReference>
<comment type="caution">
    <text evidence="7">Lacks conserved residue(s) required for the propagation of feature annotation.</text>
</comment>
<dbReference type="STRING" id="885580.ENSFDAP00000010041"/>
<evidence type="ECO:0000256" key="4">
    <source>
        <dbReference type="ARBA" id="ARBA00023136"/>
    </source>
</evidence>
<accession>A0A091DVN2</accession>
<dbReference type="InterPro" id="IPR024079">
    <property type="entry name" value="MetalloPept_cat_dom_sf"/>
</dbReference>
<dbReference type="Proteomes" id="UP000028990">
    <property type="component" value="Unassembled WGS sequence"/>
</dbReference>
<evidence type="ECO:0000256" key="1">
    <source>
        <dbReference type="ARBA" id="ARBA00004167"/>
    </source>
</evidence>
<dbReference type="InterPro" id="IPR036436">
    <property type="entry name" value="Disintegrin_dom_sf"/>
</dbReference>
<dbReference type="PROSITE" id="PS50214">
    <property type="entry name" value="DISINTEGRIN_2"/>
    <property type="match status" value="1"/>
</dbReference>
<evidence type="ECO:0000256" key="6">
    <source>
        <dbReference type="PROSITE-ProRule" id="PRU00068"/>
    </source>
</evidence>
<feature type="domain" description="Disintegrin" evidence="8">
    <location>
        <begin position="358"/>
        <end position="444"/>
    </location>
</feature>
<dbReference type="Gene3D" id="3.40.390.10">
    <property type="entry name" value="Collagenase (Catalytic Domain)"/>
    <property type="match status" value="1"/>
</dbReference>
<dbReference type="InterPro" id="IPR001762">
    <property type="entry name" value="Disintegrin_dom"/>
</dbReference>
<dbReference type="GO" id="GO:0046872">
    <property type="term" value="F:metal ion binding"/>
    <property type="evidence" value="ECO:0007669"/>
    <property type="project" value="UniProtKB-KW"/>
</dbReference>
<feature type="active site" evidence="7">
    <location>
        <position position="289"/>
    </location>
</feature>
<protein>
    <submittedName>
        <fullName evidence="10">Disintegrin and metalloproteinase domain-containing protein 20</fullName>
    </submittedName>
</protein>
<keyword evidence="7" id="KW-0862">Zinc</keyword>
<dbReference type="InterPro" id="IPR018358">
    <property type="entry name" value="Disintegrin_CS"/>
</dbReference>
<keyword evidence="11" id="KW-1185">Reference proteome</keyword>
<dbReference type="CDD" id="cd04269">
    <property type="entry name" value="ZnMc_adamalysin_II_like"/>
    <property type="match status" value="1"/>
</dbReference>
<keyword evidence="10" id="KW-0401">Integrin</keyword>
<gene>
    <name evidence="10" type="ORF">H920_04251</name>
</gene>
<dbReference type="GO" id="GO:0004222">
    <property type="term" value="F:metalloendopeptidase activity"/>
    <property type="evidence" value="ECO:0007669"/>
    <property type="project" value="InterPro"/>
</dbReference>
<evidence type="ECO:0000256" key="3">
    <source>
        <dbReference type="ARBA" id="ARBA00022989"/>
    </source>
</evidence>
<evidence type="ECO:0000256" key="5">
    <source>
        <dbReference type="ARBA" id="ARBA00023157"/>
    </source>
</evidence>
<keyword evidence="4" id="KW-0472">Membrane</keyword>
<reference evidence="10 11" key="1">
    <citation type="submission" date="2013-11" db="EMBL/GenBank/DDBJ databases">
        <title>The Damaraland mole rat (Fukomys damarensis) genome and evolution of African mole rats.</title>
        <authorList>
            <person name="Gladyshev V.N."/>
            <person name="Fang X."/>
        </authorList>
    </citation>
    <scope>NUCLEOTIDE SEQUENCE [LARGE SCALE GENOMIC DNA]</scope>
    <source>
        <tissue evidence="10">Liver</tissue>
    </source>
</reference>
<evidence type="ECO:0000313" key="10">
    <source>
        <dbReference type="EMBL" id="KFO34345.1"/>
    </source>
</evidence>
<dbReference type="SMART" id="SM00608">
    <property type="entry name" value="ACR"/>
    <property type="match status" value="1"/>
</dbReference>
<feature type="binding site" evidence="7">
    <location>
        <position position="298"/>
    </location>
    <ligand>
        <name>Zn(2+)</name>
        <dbReference type="ChEBI" id="CHEBI:29105"/>
        <note>catalytic</note>
    </ligand>
</feature>
<dbReference type="Pfam" id="PF01562">
    <property type="entry name" value="Pep_M12B_propep"/>
    <property type="match status" value="1"/>
</dbReference>
<dbReference type="MEROPS" id="M12.P01"/>
<dbReference type="Pfam" id="PF00200">
    <property type="entry name" value="Disintegrin"/>
    <property type="match status" value="1"/>
</dbReference>
<dbReference type="GO" id="GO:0006508">
    <property type="term" value="P:proteolysis"/>
    <property type="evidence" value="ECO:0007669"/>
    <property type="project" value="InterPro"/>
</dbReference>
<dbReference type="GO" id="GO:0007229">
    <property type="term" value="P:integrin-mediated signaling pathway"/>
    <property type="evidence" value="ECO:0007669"/>
    <property type="project" value="UniProtKB-KW"/>
</dbReference>
<dbReference type="GO" id="GO:1990913">
    <property type="term" value="C:sperm head plasma membrane"/>
    <property type="evidence" value="ECO:0007669"/>
    <property type="project" value="TreeGrafter"/>
</dbReference>
<dbReference type="FunFam" id="3.40.390.10:FF:000002">
    <property type="entry name" value="Disintegrin and metalloproteinase domain-containing protein 22"/>
    <property type="match status" value="1"/>
</dbReference>
<dbReference type="AlphaFoldDB" id="A0A091DVN2"/>
<dbReference type="FunFam" id="4.10.70.10:FF:000001">
    <property type="entry name" value="Disintegrin and metalloproteinase domain-containing protein 22"/>
    <property type="match status" value="1"/>
</dbReference>
<feature type="disulfide bond" evidence="6">
    <location>
        <begin position="416"/>
        <end position="436"/>
    </location>
</feature>
<dbReference type="EMBL" id="KN121974">
    <property type="protein sequence ID" value="KFO34345.1"/>
    <property type="molecule type" value="Genomic_DNA"/>
</dbReference>
<evidence type="ECO:0000313" key="11">
    <source>
        <dbReference type="Proteomes" id="UP000028990"/>
    </source>
</evidence>
<evidence type="ECO:0000259" key="8">
    <source>
        <dbReference type="PROSITE" id="PS50214"/>
    </source>
</evidence>
<dbReference type="PROSITE" id="PS50215">
    <property type="entry name" value="ADAM_MEPRO"/>
    <property type="match status" value="1"/>
</dbReference>
<dbReference type="PROSITE" id="PS00427">
    <property type="entry name" value="DISINTEGRIN_1"/>
    <property type="match status" value="1"/>
</dbReference>
<feature type="disulfide bond" evidence="7">
    <location>
        <begin position="307"/>
        <end position="312"/>
    </location>
</feature>
<organism evidence="10 11">
    <name type="scientific">Fukomys damarensis</name>
    <name type="common">Damaraland mole rat</name>
    <name type="synonym">Cryptomys damarensis</name>
    <dbReference type="NCBI Taxonomy" id="885580"/>
    <lineage>
        <taxon>Eukaryota</taxon>
        <taxon>Metazoa</taxon>
        <taxon>Chordata</taxon>
        <taxon>Craniata</taxon>
        <taxon>Vertebrata</taxon>
        <taxon>Euteleostomi</taxon>
        <taxon>Mammalia</taxon>
        <taxon>Eutheria</taxon>
        <taxon>Euarchontoglires</taxon>
        <taxon>Glires</taxon>
        <taxon>Rodentia</taxon>
        <taxon>Hystricomorpha</taxon>
        <taxon>Bathyergidae</taxon>
        <taxon>Fukomys</taxon>
    </lineage>
</organism>
<proteinExistence type="predicted"/>
<dbReference type="InterPro" id="IPR034027">
    <property type="entry name" value="Reprolysin_adamalysin"/>
</dbReference>
<sequence length="523" mass="58889">MSTPGWLSYSLHFGGQRHIIHMKAKKLLVSKHLPVFTYADQGDLLEDHPFVPDDCYYHGYVESDPESLVALNTCSGSFHGTLQINGIAYEIKPKSPSVTFEHLVYRMASEETQSPRMRCGLSDEEIARQLKLQMSDDSILMQSGYEGWWTHRMFIDLGLVVDHRRYVFLERNNSNVIKDVLNILNEMNLLLNGLDVDGVLTGLDIWDQDDLVTVDNNMVTVLEEFRKWKTQNFNMRVKNDIGHLLSHQYYGGFLGLAYVGVMCNSHYNCGVDSVVGRSLKSIAHTLAHEIGHNLGMKHDEQVQPCKCEGRACIMAEADNNSNKFSNCSYSVVWSTTKSSKCMHNVPVAVNLTPLSPQRMFCGNGVVEEGEECDCGSLQLCTEDPCCLTNCTLIFGAQCAFGLCCKNCTFMPSGSVCREKNDECDLPEWCNGTSHECPKDVYVLNGMPCTGNGHCYEKQCISRDEQCRQIFGKDSRSANQTCYREINNRGYLGETYIDVSHCYAPGTLREVNKEKLTTMLSKTR</sequence>
<feature type="domain" description="Peptidase M12B" evidence="9">
    <location>
        <begin position="153"/>
        <end position="329"/>
    </location>
</feature>
<dbReference type="PANTHER" id="PTHR11905:SF239">
    <property type="entry name" value="A DISINTEGRIN AND METALLOPEPTIDASE DOMAIN 26B-RELATED"/>
    <property type="match status" value="1"/>
</dbReference>
<feature type="binding site" evidence="7">
    <location>
        <position position="292"/>
    </location>
    <ligand>
        <name>Zn(2+)</name>
        <dbReference type="ChEBI" id="CHEBI:29105"/>
        <note>catalytic</note>
    </ligand>
</feature>
<name>A0A091DVN2_FUKDA</name>
<dbReference type="GO" id="GO:0008584">
    <property type="term" value="P:male gonad development"/>
    <property type="evidence" value="ECO:0007669"/>
    <property type="project" value="TreeGrafter"/>
</dbReference>
<evidence type="ECO:0000256" key="7">
    <source>
        <dbReference type="PROSITE-ProRule" id="PRU00276"/>
    </source>
</evidence>
<dbReference type="Gene3D" id="4.10.70.10">
    <property type="entry name" value="Disintegrin domain"/>
    <property type="match status" value="1"/>
</dbReference>
<feature type="binding site" evidence="7">
    <location>
        <position position="288"/>
    </location>
    <ligand>
        <name>Zn(2+)</name>
        <dbReference type="ChEBI" id="CHEBI:29105"/>
        <note>catalytic</note>
    </ligand>
</feature>
<dbReference type="SUPFAM" id="SSF57552">
    <property type="entry name" value="Blood coagulation inhibitor (disintegrin)"/>
    <property type="match status" value="1"/>
</dbReference>
<dbReference type="InterPro" id="IPR006586">
    <property type="entry name" value="ADAM_Cys-rich"/>
</dbReference>
<evidence type="ECO:0000256" key="2">
    <source>
        <dbReference type="ARBA" id="ARBA00022692"/>
    </source>
</evidence>
<dbReference type="PRINTS" id="PR00289">
    <property type="entry name" value="DISINTEGRIN"/>
</dbReference>
<dbReference type="Pfam" id="PF08516">
    <property type="entry name" value="ADAM_CR"/>
    <property type="match status" value="1"/>
</dbReference>
<dbReference type="eggNOG" id="KOG3607">
    <property type="taxonomic scope" value="Eukaryota"/>
</dbReference>
<keyword evidence="5 7" id="KW-1015">Disulfide bond</keyword>
<evidence type="ECO:0000259" key="9">
    <source>
        <dbReference type="PROSITE" id="PS50215"/>
    </source>
</evidence>
<dbReference type="GO" id="GO:0009897">
    <property type="term" value="C:external side of plasma membrane"/>
    <property type="evidence" value="ECO:0007669"/>
    <property type="project" value="TreeGrafter"/>
</dbReference>
<dbReference type="Pfam" id="PF01421">
    <property type="entry name" value="Reprolysin"/>
    <property type="match status" value="1"/>
</dbReference>
<dbReference type="InterPro" id="IPR002870">
    <property type="entry name" value="Peptidase_M12B_N"/>
</dbReference>